<dbReference type="Pfam" id="PF00582">
    <property type="entry name" value="Usp"/>
    <property type="match status" value="1"/>
</dbReference>
<dbReference type="Proteomes" id="UP000243250">
    <property type="component" value="Unassembled WGS sequence"/>
</dbReference>
<evidence type="ECO:0000256" key="1">
    <source>
        <dbReference type="ARBA" id="ARBA00008791"/>
    </source>
</evidence>
<reference evidence="4" key="1">
    <citation type="submission" date="2016-10" db="EMBL/GenBank/DDBJ databases">
        <authorList>
            <person name="Varghese N."/>
            <person name="Submissions S."/>
        </authorList>
    </citation>
    <scope>NUCLEOTIDE SEQUENCE [LARGE SCALE GENOMIC DNA]</scope>
    <source>
        <strain evidence="4">CGMCC 1.8711</strain>
    </source>
</reference>
<evidence type="ECO:0000259" key="2">
    <source>
        <dbReference type="Pfam" id="PF00582"/>
    </source>
</evidence>
<dbReference type="EMBL" id="FOYS01000002">
    <property type="protein sequence ID" value="SFR42840.1"/>
    <property type="molecule type" value="Genomic_DNA"/>
</dbReference>
<dbReference type="InterPro" id="IPR014729">
    <property type="entry name" value="Rossmann-like_a/b/a_fold"/>
</dbReference>
<sequence>MFEVLMPIDGNEERGYAQAEAVAALPAAAEITVTLLHVFSDRDRAETTNPRQINGGRAAYERLTEAEIGVEELVRVGDPATEILAAAKELNVDAVVLGGRKRSPLGSLLFGSVTQEVVLDADRPVTITGGVRRVDGVRGEATEGV</sequence>
<feature type="domain" description="UspA" evidence="2">
    <location>
        <begin position="4"/>
        <end position="127"/>
    </location>
</feature>
<dbReference type="PANTHER" id="PTHR46268">
    <property type="entry name" value="STRESS RESPONSE PROTEIN NHAX"/>
    <property type="match status" value="1"/>
</dbReference>
<protein>
    <submittedName>
        <fullName evidence="3">Universal stress protein family protein</fullName>
    </submittedName>
</protein>
<proteinExistence type="inferred from homology"/>
<organism evidence="3 4">
    <name type="scientific">Halogeometricum limi</name>
    <dbReference type="NCBI Taxonomy" id="555875"/>
    <lineage>
        <taxon>Archaea</taxon>
        <taxon>Methanobacteriati</taxon>
        <taxon>Methanobacteriota</taxon>
        <taxon>Stenosarchaea group</taxon>
        <taxon>Halobacteria</taxon>
        <taxon>Halobacteriales</taxon>
        <taxon>Haloferacaceae</taxon>
        <taxon>Halogeometricum</taxon>
    </lineage>
</organism>
<dbReference type="Gene3D" id="3.40.50.620">
    <property type="entry name" value="HUPs"/>
    <property type="match status" value="1"/>
</dbReference>
<evidence type="ECO:0000313" key="3">
    <source>
        <dbReference type="EMBL" id="SFR42840.1"/>
    </source>
</evidence>
<dbReference type="InterPro" id="IPR006015">
    <property type="entry name" value="Universal_stress_UspA"/>
</dbReference>
<dbReference type="RefSeq" id="WP_089877899.1">
    <property type="nucleotide sequence ID" value="NZ_FOYS01000002.1"/>
</dbReference>
<name>A0A1I6GKY7_9EURY</name>
<accession>A0A1I6GKY7</accession>
<dbReference type="STRING" id="555875.SAMN04488124_1202"/>
<evidence type="ECO:0000313" key="4">
    <source>
        <dbReference type="Proteomes" id="UP000243250"/>
    </source>
</evidence>
<dbReference type="OrthoDB" id="342236at2157"/>
<dbReference type="CDD" id="cd00293">
    <property type="entry name" value="USP-like"/>
    <property type="match status" value="1"/>
</dbReference>
<dbReference type="AlphaFoldDB" id="A0A1I6GKY7"/>
<dbReference type="SUPFAM" id="SSF52402">
    <property type="entry name" value="Adenine nucleotide alpha hydrolases-like"/>
    <property type="match status" value="1"/>
</dbReference>
<comment type="similarity">
    <text evidence="1">Belongs to the universal stress protein A family.</text>
</comment>
<dbReference type="InterPro" id="IPR006016">
    <property type="entry name" value="UspA"/>
</dbReference>
<gene>
    <name evidence="3" type="ORF">SAMN04488124_1202</name>
</gene>
<dbReference type="PRINTS" id="PR01438">
    <property type="entry name" value="UNVRSLSTRESS"/>
</dbReference>
<keyword evidence="4" id="KW-1185">Reference proteome</keyword>
<dbReference type="PANTHER" id="PTHR46268:SF6">
    <property type="entry name" value="UNIVERSAL STRESS PROTEIN UP12"/>
    <property type="match status" value="1"/>
</dbReference>